<keyword evidence="5 7" id="KW-1133">Transmembrane helix</keyword>
<dbReference type="RefSeq" id="WP_154540068.1">
    <property type="nucleotide sequence ID" value="NZ_VULQ01000004.1"/>
</dbReference>
<keyword evidence="3" id="KW-1003">Cell membrane</keyword>
<dbReference type="GO" id="GO:0005886">
    <property type="term" value="C:plasma membrane"/>
    <property type="evidence" value="ECO:0007669"/>
    <property type="project" value="UniProtKB-SubCell"/>
</dbReference>
<dbReference type="InterPro" id="IPR032807">
    <property type="entry name" value="GNVR"/>
</dbReference>
<dbReference type="AlphaFoldDB" id="A0A6N7VV31"/>
<accession>A0A6N7VV31</accession>
<dbReference type="InterPro" id="IPR003856">
    <property type="entry name" value="LPS_length_determ_N"/>
</dbReference>
<dbReference type="GO" id="GO:0004713">
    <property type="term" value="F:protein tyrosine kinase activity"/>
    <property type="evidence" value="ECO:0007669"/>
    <property type="project" value="TreeGrafter"/>
</dbReference>
<evidence type="ECO:0000259" key="8">
    <source>
        <dbReference type="Pfam" id="PF02706"/>
    </source>
</evidence>
<proteinExistence type="inferred from homology"/>
<reference evidence="10 11" key="1">
    <citation type="submission" date="2019-08" db="EMBL/GenBank/DDBJ databases">
        <title>In-depth cultivation of the pig gut microbiome towards novel bacterial diversity and tailored functional studies.</title>
        <authorList>
            <person name="Wylensek D."/>
            <person name="Hitch T.C.A."/>
            <person name="Clavel T."/>
        </authorList>
    </citation>
    <scope>NUCLEOTIDE SEQUENCE [LARGE SCALE GENOMIC DNA]</scope>
    <source>
        <strain evidence="10 11">WCA-380-WT-2B</strain>
    </source>
</reference>
<dbReference type="EMBL" id="VULQ01000004">
    <property type="protein sequence ID" value="MSS77687.1"/>
    <property type="molecule type" value="Genomic_DNA"/>
</dbReference>
<evidence type="ECO:0000256" key="4">
    <source>
        <dbReference type="ARBA" id="ARBA00022692"/>
    </source>
</evidence>
<feature type="transmembrane region" description="Helical" evidence="7">
    <location>
        <begin position="178"/>
        <end position="199"/>
    </location>
</feature>
<evidence type="ECO:0000313" key="10">
    <source>
        <dbReference type="EMBL" id="MSS77687.1"/>
    </source>
</evidence>
<dbReference type="Pfam" id="PF02706">
    <property type="entry name" value="Wzz"/>
    <property type="match status" value="1"/>
</dbReference>
<evidence type="ECO:0000256" key="2">
    <source>
        <dbReference type="ARBA" id="ARBA00006683"/>
    </source>
</evidence>
<comment type="subcellular location">
    <subcellularLocation>
        <location evidence="1">Cell membrane</location>
        <topology evidence="1">Multi-pass membrane protein</topology>
    </subcellularLocation>
</comment>
<feature type="transmembrane region" description="Helical" evidence="7">
    <location>
        <begin position="18"/>
        <end position="37"/>
    </location>
</feature>
<keyword evidence="6 7" id="KW-0472">Membrane</keyword>
<dbReference type="Pfam" id="PF13807">
    <property type="entry name" value="GNVR"/>
    <property type="match status" value="1"/>
</dbReference>
<evidence type="ECO:0000259" key="9">
    <source>
        <dbReference type="Pfam" id="PF13807"/>
    </source>
</evidence>
<dbReference type="InterPro" id="IPR050445">
    <property type="entry name" value="Bact_polysacc_biosynth/exp"/>
</dbReference>
<organism evidence="10 11">
    <name type="scientific">Anaerococcus porci</name>
    <dbReference type="NCBI Taxonomy" id="2652269"/>
    <lineage>
        <taxon>Bacteria</taxon>
        <taxon>Bacillati</taxon>
        <taxon>Bacillota</taxon>
        <taxon>Tissierellia</taxon>
        <taxon>Tissierellales</taxon>
        <taxon>Peptoniphilaceae</taxon>
        <taxon>Anaerococcus</taxon>
    </lineage>
</organism>
<evidence type="ECO:0000313" key="11">
    <source>
        <dbReference type="Proteomes" id="UP000441925"/>
    </source>
</evidence>
<keyword evidence="4 7" id="KW-0812">Transmembrane</keyword>
<dbReference type="PANTHER" id="PTHR32309">
    <property type="entry name" value="TYROSINE-PROTEIN KINASE"/>
    <property type="match status" value="1"/>
</dbReference>
<feature type="domain" description="Tyrosine-protein kinase G-rich" evidence="9">
    <location>
        <begin position="150"/>
        <end position="201"/>
    </location>
</feature>
<evidence type="ECO:0000256" key="6">
    <source>
        <dbReference type="ARBA" id="ARBA00023136"/>
    </source>
</evidence>
<dbReference type="PANTHER" id="PTHR32309:SF13">
    <property type="entry name" value="FERRIC ENTEROBACTIN TRANSPORT PROTEIN FEPE"/>
    <property type="match status" value="1"/>
</dbReference>
<keyword evidence="11" id="KW-1185">Reference proteome</keyword>
<gene>
    <name evidence="10" type="ORF">FYJ26_04565</name>
</gene>
<comment type="caution">
    <text evidence="10">The sequence shown here is derived from an EMBL/GenBank/DDBJ whole genome shotgun (WGS) entry which is preliminary data.</text>
</comment>
<evidence type="ECO:0000256" key="5">
    <source>
        <dbReference type="ARBA" id="ARBA00022989"/>
    </source>
</evidence>
<protein>
    <submittedName>
        <fullName evidence="10">Lipopolysaccharide chain length-determining protein</fullName>
    </submittedName>
</protein>
<feature type="domain" description="Polysaccharide chain length determinant N-terminal" evidence="8">
    <location>
        <begin position="4"/>
        <end position="101"/>
    </location>
</feature>
<evidence type="ECO:0000256" key="3">
    <source>
        <dbReference type="ARBA" id="ARBA00022475"/>
    </source>
</evidence>
<sequence length="232" mass="25888">MIEQEIDLLELAKKLKKYIFAIIAFAILVATLVYAGSKFVLTPKYTSNTTMIVGNTNKNNQENPQQNNVDYSQIQANRALVSTYSEIVKSRGVAENVIKNLNLDMDYPDFAKKVSIEPVNDTQIISVKVIDTIPERSMDIANETSKIFKESITEIMKVDNVQILDKATLPKEPSSPNIMKNTAIGLVLGFLIGLTIAIFKELSDTSIKTTDDIREKFDIPVLGMIPDKSIEK</sequence>
<comment type="similarity">
    <text evidence="2">Belongs to the CpsC/CapA family.</text>
</comment>
<dbReference type="Proteomes" id="UP000441925">
    <property type="component" value="Unassembled WGS sequence"/>
</dbReference>
<name>A0A6N7VV31_9FIRM</name>
<evidence type="ECO:0000256" key="7">
    <source>
        <dbReference type="SAM" id="Phobius"/>
    </source>
</evidence>
<evidence type="ECO:0000256" key="1">
    <source>
        <dbReference type="ARBA" id="ARBA00004651"/>
    </source>
</evidence>